<protein>
    <recommendedName>
        <fullName evidence="4">DNA-binding protein</fullName>
    </recommendedName>
</protein>
<proteinExistence type="predicted"/>
<gene>
    <name evidence="2" type="ORF">RND61_30765</name>
</gene>
<feature type="compositionally biased region" description="Basic and acidic residues" evidence="1">
    <location>
        <begin position="1"/>
        <end position="22"/>
    </location>
</feature>
<accession>A0ABU3QUH7</accession>
<organism evidence="2 3">
    <name type="scientific">Streptomyces tamarix</name>
    <dbReference type="NCBI Taxonomy" id="3078565"/>
    <lineage>
        <taxon>Bacteria</taxon>
        <taxon>Bacillati</taxon>
        <taxon>Actinomycetota</taxon>
        <taxon>Actinomycetes</taxon>
        <taxon>Kitasatosporales</taxon>
        <taxon>Streptomycetaceae</taxon>
        <taxon>Streptomyces</taxon>
    </lineage>
</organism>
<keyword evidence="3" id="KW-1185">Reference proteome</keyword>
<sequence>MSTSEHERWNGLTVRRPDDVRSEAGGPVPLMWQMEKFTEHTDRLMNRRLPADFPYEIERGDAGDSLAALALGTSIRRDIAMERASRVREAIELGATWDQVATALDITADEARDLLRRWADGQRKLWLGYEAEGVKPIGMDADEHAAVLALAADEDGGAAA</sequence>
<dbReference type="RefSeq" id="WP_315881452.1">
    <property type="nucleotide sequence ID" value="NZ_JAWCTQ010000065.1"/>
</dbReference>
<feature type="region of interest" description="Disordered" evidence="1">
    <location>
        <begin position="1"/>
        <end position="24"/>
    </location>
</feature>
<evidence type="ECO:0000313" key="3">
    <source>
        <dbReference type="Proteomes" id="UP001250181"/>
    </source>
</evidence>
<reference evidence="2 3" key="1">
    <citation type="submission" date="2023-09" db="EMBL/GenBank/DDBJ databases">
        <title>Streptomyces sp. nov.: A antagonism against Alternaria gaisen Producing Streptochlin, Isolated from Tamarix root soil.</title>
        <authorList>
            <person name="Chen Y."/>
        </authorList>
    </citation>
    <scope>NUCLEOTIDE SEQUENCE [LARGE SCALE GENOMIC DNA]</scope>
    <source>
        <strain evidence="2 3">TRM76323</strain>
    </source>
</reference>
<evidence type="ECO:0000313" key="2">
    <source>
        <dbReference type="EMBL" id="MDT9686421.1"/>
    </source>
</evidence>
<evidence type="ECO:0008006" key="4">
    <source>
        <dbReference type="Google" id="ProtNLM"/>
    </source>
</evidence>
<comment type="caution">
    <text evidence="2">The sequence shown here is derived from an EMBL/GenBank/DDBJ whole genome shotgun (WGS) entry which is preliminary data.</text>
</comment>
<dbReference type="Proteomes" id="UP001250181">
    <property type="component" value="Unassembled WGS sequence"/>
</dbReference>
<evidence type="ECO:0000256" key="1">
    <source>
        <dbReference type="SAM" id="MobiDB-lite"/>
    </source>
</evidence>
<dbReference type="EMBL" id="JAWCTQ010000065">
    <property type="protein sequence ID" value="MDT9686421.1"/>
    <property type="molecule type" value="Genomic_DNA"/>
</dbReference>
<name>A0ABU3QUH7_9ACTN</name>